<proteinExistence type="predicted"/>
<evidence type="ECO:0008006" key="5">
    <source>
        <dbReference type="Google" id="ProtNLM"/>
    </source>
</evidence>
<name>A0A8T1W7J4_9STRA</name>
<feature type="signal peptide" evidence="2">
    <location>
        <begin position="1"/>
        <end position="20"/>
    </location>
</feature>
<accession>A0A8T1W7J4</accession>
<gene>
    <name evidence="3" type="ORF">PHYPSEUDO_012976</name>
</gene>
<sequence>MRLAYVVLSAVVLLVASTEAAIATSEAVTKKSFRAFDEEVREAAAKFAKKLSGDNDTWLKKAVSKQTNRFKARKTPTGPTYENYRHHPPKFEGMRS</sequence>
<dbReference type="EMBL" id="JAGDFM010000065">
    <property type="protein sequence ID" value="KAG7388174.1"/>
    <property type="molecule type" value="Genomic_DNA"/>
</dbReference>
<keyword evidence="4" id="KW-1185">Reference proteome</keyword>
<reference evidence="3" key="1">
    <citation type="submission" date="2021-02" db="EMBL/GenBank/DDBJ databases">
        <authorList>
            <person name="Palmer J.M."/>
        </authorList>
    </citation>
    <scope>NUCLEOTIDE SEQUENCE</scope>
    <source>
        <strain evidence="3">SCRP734</strain>
    </source>
</reference>
<feature type="chain" id="PRO_5035871675" description="RxLR effector protein" evidence="2">
    <location>
        <begin position="21"/>
        <end position="96"/>
    </location>
</feature>
<evidence type="ECO:0000256" key="2">
    <source>
        <dbReference type="SAM" id="SignalP"/>
    </source>
</evidence>
<feature type="region of interest" description="Disordered" evidence="1">
    <location>
        <begin position="65"/>
        <end position="96"/>
    </location>
</feature>
<evidence type="ECO:0000256" key="1">
    <source>
        <dbReference type="SAM" id="MobiDB-lite"/>
    </source>
</evidence>
<protein>
    <recommendedName>
        <fullName evidence="5">RxLR effector protein</fullName>
    </recommendedName>
</protein>
<evidence type="ECO:0000313" key="4">
    <source>
        <dbReference type="Proteomes" id="UP000694044"/>
    </source>
</evidence>
<dbReference type="AlphaFoldDB" id="A0A8T1W7J4"/>
<organism evidence="3 4">
    <name type="scientific">Phytophthora pseudosyringae</name>
    <dbReference type="NCBI Taxonomy" id="221518"/>
    <lineage>
        <taxon>Eukaryota</taxon>
        <taxon>Sar</taxon>
        <taxon>Stramenopiles</taxon>
        <taxon>Oomycota</taxon>
        <taxon>Peronosporomycetes</taxon>
        <taxon>Peronosporales</taxon>
        <taxon>Peronosporaceae</taxon>
        <taxon>Phytophthora</taxon>
    </lineage>
</organism>
<keyword evidence="2" id="KW-0732">Signal</keyword>
<evidence type="ECO:0000313" key="3">
    <source>
        <dbReference type="EMBL" id="KAG7388174.1"/>
    </source>
</evidence>
<dbReference type="Proteomes" id="UP000694044">
    <property type="component" value="Unassembled WGS sequence"/>
</dbReference>
<comment type="caution">
    <text evidence="3">The sequence shown here is derived from an EMBL/GenBank/DDBJ whole genome shotgun (WGS) entry which is preliminary data.</text>
</comment>
<feature type="compositionally biased region" description="Basic and acidic residues" evidence="1">
    <location>
        <begin position="83"/>
        <end position="96"/>
    </location>
</feature>